<keyword evidence="4" id="KW-0317">Glutathione biosynthesis</keyword>
<proteinExistence type="inferred from homology"/>
<comment type="subunit">
    <text evidence="3">Heterodimer of a catalytic heavy chain and a regulatory light chain.</text>
</comment>
<dbReference type="AlphaFoldDB" id="A0A915C321"/>
<dbReference type="Proteomes" id="UP000887569">
    <property type="component" value="Unplaced"/>
</dbReference>
<accession>A0A915C321</accession>
<dbReference type="PANTHER" id="PTHR13295:SF4">
    <property type="entry name" value="GLUTAMATE--CYSTEINE LIGASE REGULATORY SUBUNIT"/>
    <property type="match status" value="1"/>
</dbReference>
<sequence>IFYSLLRLVRYYLSSFAENMVDSKAYNKSELRVFRLNTGNINSCGELKRRAYKDSAEELVAALQIELNKRDDLHFANDQTISLAAMETNNYSRNDLKITLKVFMSSSDFSQVIDCLNATKSLLGVESIEQLIMSFNNFESENEDSEDKELKNWVGNVISEWEKIEALVKNGEISTVGVADFDLNHLKALYDGAEVKPRIAHFNIAGCCSVPKDLQDYARENDIQLLTHNDPKPFVTEDGLKDICNNAKYPLCDHDYKPSWASRYTVWVRGRSIIAAKGYMVQFERS</sequence>
<dbReference type="GO" id="GO:0017109">
    <property type="term" value="C:glutamate-cysteine ligase complex"/>
    <property type="evidence" value="ECO:0007669"/>
    <property type="project" value="TreeGrafter"/>
</dbReference>
<evidence type="ECO:0000256" key="4">
    <source>
        <dbReference type="ARBA" id="ARBA00022684"/>
    </source>
</evidence>
<evidence type="ECO:0000313" key="9">
    <source>
        <dbReference type="Proteomes" id="UP000887569"/>
    </source>
</evidence>
<comment type="pathway">
    <text evidence="1">Sulfur metabolism; glutathione biosynthesis; glutathione from L-cysteine and L-glutamate: step 1/2.</text>
</comment>
<dbReference type="InterPro" id="IPR032963">
    <property type="entry name" value="Gclm"/>
</dbReference>
<evidence type="ECO:0000256" key="5">
    <source>
        <dbReference type="ARBA" id="ARBA00030406"/>
    </source>
</evidence>
<evidence type="ECO:0000313" key="10">
    <source>
        <dbReference type="WBParaSite" id="PgR083X_g036_t01"/>
    </source>
</evidence>
<evidence type="ECO:0000256" key="1">
    <source>
        <dbReference type="ARBA" id="ARBA00005006"/>
    </source>
</evidence>
<dbReference type="InterPro" id="IPR036812">
    <property type="entry name" value="NAD(P)_OxRdtase_dom_sf"/>
</dbReference>
<protein>
    <recommendedName>
        <fullName evidence="7">GCS light chain</fullName>
    </recommendedName>
    <alternativeName>
        <fullName evidence="5">Gamma-ECS regulatory subunit</fullName>
    </alternativeName>
    <alternativeName>
        <fullName evidence="8">Gamma-glutamylcysteine synthetase regulatory subunit</fullName>
    </alternativeName>
    <alternativeName>
        <fullName evidence="6">Glutamate--cysteine ligase modifier subunit</fullName>
    </alternativeName>
</protein>
<keyword evidence="9" id="KW-1185">Reference proteome</keyword>
<evidence type="ECO:0000256" key="2">
    <source>
        <dbReference type="ARBA" id="ARBA00008612"/>
    </source>
</evidence>
<dbReference type="WBParaSite" id="PgR083X_g036_t01">
    <property type="protein sequence ID" value="PgR083X_g036_t01"/>
    <property type="gene ID" value="PgR083X_g036"/>
</dbReference>
<organism evidence="9 11">
    <name type="scientific">Parascaris univalens</name>
    <name type="common">Nematode worm</name>
    <dbReference type="NCBI Taxonomy" id="6257"/>
    <lineage>
        <taxon>Eukaryota</taxon>
        <taxon>Metazoa</taxon>
        <taxon>Ecdysozoa</taxon>
        <taxon>Nematoda</taxon>
        <taxon>Chromadorea</taxon>
        <taxon>Rhabditida</taxon>
        <taxon>Spirurina</taxon>
        <taxon>Ascaridomorpha</taxon>
        <taxon>Ascaridoidea</taxon>
        <taxon>Ascarididae</taxon>
        <taxon>Parascaris</taxon>
    </lineage>
</organism>
<dbReference type="GO" id="GO:0035226">
    <property type="term" value="F:glutamate-cysteine ligase catalytic subunit binding"/>
    <property type="evidence" value="ECO:0007669"/>
    <property type="project" value="InterPro"/>
</dbReference>
<evidence type="ECO:0000256" key="3">
    <source>
        <dbReference type="ARBA" id="ARBA00011532"/>
    </source>
</evidence>
<dbReference type="Gene3D" id="3.20.20.100">
    <property type="entry name" value="NADP-dependent oxidoreductase domain"/>
    <property type="match status" value="1"/>
</dbReference>
<dbReference type="WBParaSite" id="PgR083X_g036_t02">
    <property type="protein sequence ID" value="PgR083X_g036_t02"/>
    <property type="gene ID" value="PgR083X_g036"/>
</dbReference>
<evidence type="ECO:0000313" key="11">
    <source>
        <dbReference type="WBParaSite" id="PgR083X_g036_t02"/>
    </source>
</evidence>
<dbReference type="GO" id="GO:0030234">
    <property type="term" value="F:enzyme regulator activity"/>
    <property type="evidence" value="ECO:0007669"/>
    <property type="project" value="TreeGrafter"/>
</dbReference>
<name>A0A915C321_PARUN</name>
<reference evidence="10 11" key="1">
    <citation type="submission" date="2022-11" db="UniProtKB">
        <authorList>
            <consortium name="WormBaseParasite"/>
        </authorList>
    </citation>
    <scope>IDENTIFICATION</scope>
</reference>
<dbReference type="PANTHER" id="PTHR13295">
    <property type="entry name" value="GLUTAMATE CYSTEINE LIGASE REGULATORY SUBUNIT"/>
    <property type="match status" value="1"/>
</dbReference>
<comment type="similarity">
    <text evidence="2">Belongs to the aldo/keto reductase family. Glutamate--cysteine ligase light chain subfamily.</text>
</comment>
<dbReference type="GO" id="GO:0006750">
    <property type="term" value="P:glutathione biosynthetic process"/>
    <property type="evidence" value="ECO:0007669"/>
    <property type="project" value="UniProtKB-KW"/>
</dbReference>
<evidence type="ECO:0000256" key="8">
    <source>
        <dbReference type="ARBA" id="ARBA00032926"/>
    </source>
</evidence>
<evidence type="ECO:0000256" key="6">
    <source>
        <dbReference type="ARBA" id="ARBA00031154"/>
    </source>
</evidence>
<evidence type="ECO:0000256" key="7">
    <source>
        <dbReference type="ARBA" id="ARBA00031732"/>
    </source>
</evidence>
<dbReference type="SUPFAM" id="SSF51430">
    <property type="entry name" value="NAD(P)-linked oxidoreductase"/>
    <property type="match status" value="1"/>
</dbReference>